<dbReference type="PANTHER" id="PTHR43433">
    <property type="entry name" value="HYDROLASE, ALPHA/BETA FOLD FAMILY PROTEIN"/>
    <property type="match status" value="1"/>
</dbReference>
<dbReference type="GO" id="GO:0003677">
    <property type="term" value="F:DNA binding"/>
    <property type="evidence" value="ECO:0007669"/>
    <property type="project" value="InterPro"/>
</dbReference>
<dbReference type="InterPro" id="IPR029058">
    <property type="entry name" value="AB_hydrolase_fold"/>
</dbReference>
<organism evidence="2 3">
    <name type="scientific">Ruegeria conchae</name>
    <dbReference type="NCBI Taxonomy" id="981384"/>
    <lineage>
        <taxon>Bacteria</taxon>
        <taxon>Pseudomonadati</taxon>
        <taxon>Pseudomonadota</taxon>
        <taxon>Alphaproteobacteria</taxon>
        <taxon>Rhodobacterales</taxon>
        <taxon>Roseobacteraceae</taxon>
        <taxon>Ruegeria</taxon>
    </lineage>
</organism>
<evidence type="ECO:0000313" key="2">
    <source>
        <dbReference type="EMBL" id="RLK07303.1"/>
    </source>
</evidence>
<sequence length="294" mass="33005">MLESQFTLVRYDERGCGLSDKRVENLGIDYWVDDLEAVIDAAEINEPFYLLGVSQGAATSIAYSLMYPDRVAGMILVGGYARGSNHRGPVAAKNYKTVIDIFRLGWENDNPAFQDVFTSRFLPGAAVEQRSWFTDLCQKTVLPETGADLLMARADVNVESLLPKVSVPTLVIHSRNDQVIPFEEGQRLAQKIPGATMSALEGKNHIIQRDEPAWRAFSKSLLEFTSSGQTTDFNDLTKREQDVLRLICQAMSSKEIANSLQMSEKTVRNHTSKIYAKLELQNRQHAIRTYGHLF</sequence>
<dbReference type="InterPro" id="IPR000073">
    <property type="entry name" value="AB_hydrolase_1"/>
</dbReference>
<dbReference type="PRINTS" id="PR00111">
    <property type="entry name" value="ABHYDROLASE"/>
</dbReference>
<dbReference type="Pfam" id="PF12146">
    <property type="entry name" value="Hydrolase_4"/>
    <property type="match status" value="1"/>
</dbReference>
<evidence type="ECO:0000259" key="1">
    <source>
        <dbReference type="PROSITE" id="PS50043"/>
    </source>
</evidence>
<dbReference type="AlphaFoldDB" id="A0A497ZJY7"/>
<dbReference type="SUPFAM" id="SSF53474">
    <property type="entry name" value="alpha/beta-Hydrolases"/>
    <property type="match status" value="1"/>
</dbReference>
<dbReference type="SUPFAM" id="SSF46894">
    <property type="entry name" value="C-terminal effector domain of the bipartite response regulators"/>
    <property type="match status" value="1"/>
</dbReference>
<dbReference type="GO" id="GO:0006355">
    <property type="term" value="P:regulation of DNA-templated transcription"/>
    <property type="evidence" value="ECO:0007669"/>
    <property type="project" value="InterPro"/>
</dbReference>
<dbReference type="Gene3D" id="1.10.10.10">
    <property type="entry name" value="Winged helix-like DNA-binding domain superfamily/Winged helix DNA-binding domain"/>
    <property type="match status" value="1"/>
</dbReference>
<gene>
    <name evidence="2" type="ORF">CLV75_2420</name>
</gene>
<reference evidence="2 3" key="1">
    <citation type="submission" date="2018-10" db="EMBL/GenBank/DDBJ databases">
        <title>Genomic Encyclopedia of Archaeal and Bacterial Type Strains, Phase II (KMG-II): from individual species to whole genera.</title>
        <authorList>
            <person name="Goeker M."/>
        </authorList>
    </citation>
    <scope>NUCLEOTIDE SEQUENCE [LARGE SCALE GENOMIC DNA]</scope>
    <source>
        <strain evidence="2 3">DSM 29317</strain>
    </source>
</reference>
<dbReference type="STRING" id="981384.GCA_000192475_01394"/>
<dbReference type="InterPro" id="IPR016032">
    <property type="entry name" value="Sig_transdc_resp-reg_C-effctor"/>
</dbReference>
<dbReference type="PANTHER" id="PTHR43433:SF5">
    <property type="entry name" value="AB HYDROLASE-1 DOMAIN-CONTAINING PROTEIN"/>
    <property type="match status" value="1"/>
</dbReference>
<evidence type="ECO:0000313" key="3">
    <source>
        <dbReference type="Proteomes" id="UP000271700"/>
    </source>
</evidence>
<dbReference type="Proteomes" id="UP000271700">
    <property type="component" value="Unassembled WGS sequence"/>
</dbReference>
<proteinExistence type="predicted"/>
<dbReference type="EMBL" id="RCCT01000003">
    <property type="protein sequence ID" value="RLK07303.1"/>
    <property type="molecule type" value="Genomic_DNA"/>
</dbReference>
<dbReference type="SMART" id="SM00421">
    <property type="entry name" value="HTH_LUXR"/>
    <property type="match status" value="1"/>
</dbReference>
<comment type="caution">
    <text evidence="2">The sequence shown here is derived from an EMBL/GenBank/DDBJ whole genome shotgun (WGS) entry which is preliminary data.</text>
</comment>
<dbReference type="InterPro" id="IPR000792">
    <property type="entry name" value="Tscrpt_reg_LuxR_C"/>
</dbReference>
<dbReference type="Pfam" id="PF00196">
    <property type="entry name" value="GerE"/>
    <property type="match status" value="1"/>
</dbReference>
<dbReference type="PROSITE" id="PS50043">
    <property type="entry name" value="HTH_LUXR_2"/>
    <property type="match status" value="1"/>
</dbReference>
<dbReference type="Gene3D" id="3.40.50.1820">
    <property type="entry name" value="alpha/beta hydrolase"/>
    <property type="match status" value="1"/>
</dbReference>
<dbReference type="InterPro" id="IPR036388">
    <property type="entry name" value="WH-like_DNA-bd_sf"/>
</dbReference>
<protein>
    <submittedName>
        <fullName evidence="2">Pimeloyl-ACP methyl ester carboxylesterase</fullName>
    </submittedName>
</protein>
<keyword evidence="3" id="KW-1185">Reference proteome</keyword>
<dbReference type="InterPro" id="IPR022742">
    <property type="entry name" value="Hydrolase_4"/>
</dbReference>
<feature type="domain" description="HTH luxR-type" evidence="1">
    <location>
        <begin position="229"/>
        <end position="294"/>
    </location>
</feature>
<dbReference type="PRINTS" id="PR00038">
    <property type="entry name" value="HTHLUXR"/>
</dbReference>
<accession>A0A497ZJY7</accession>
<name>A0A497ZJY7_9RHOB</name>
<dbReference type="InterPro" id="IPR050471">
    <property type="entry name" value="AB_hydrolase"/>
</dbReference>
<dbReference type="CDD" id="cd06170">
    <property type="entry name" value="LuxR_C_like"/>
    <property type="match status" value="1"/>
</dbReference>